<dbReference type="Proteomes" id="UP001358586">
    <property type="component" value="Chromosome 4"/>
</dbReference>
<proteinExistence type="predicted"/>
<dbReference type="EMBL" id="JARKNE010000004">
    <property type="protein sequence ID" value="KAK5836294.1"/>
    <property type="molecule type" value="Genomic_DNA"/>
</dbReference>
<protein>
    <submittedName>
        <fullName evidence="2">Uncharacterized protein</fullName>
    </submittedName>
</protein>
<keyword evidence="3" id="KW-1185">Reference proteome</keyword>
<sequence>MSIPEFGVALGIYTVEFIGFDNFLRLHHHIHHSPSCYCTDLTASQIRYDASHSKETSLSLALRYIQTLLAHILTGRKKSSGVVSTTEACYLWSMATEDITNDIPPPHKDPHLPPPLLSHRRPTATLTNLSEQLTYFEQQCFARFDSIEATLQQICQHFHISPPPPPRDTDASDDEDL</sequence>
<feature type="region of interest" description="Disordered" evidence="1">
    <location>
        <begin position="158"/>
        <end position="177"/>
    </location>
</feature>
<evidence type="ECO:0000313" key="3">
    <source>
        <dbReference type="Proteomes" id="UP001358586"/>
    </source>
</evidence>
<name>A0ABR0QAR0_GOSAR</name>
<comment type="caution">
    <text evidence="2">The sequence shown here is derived from an EMBL/GenBank/DDBJ whole genome shotgun (WGS) entry which is preliminary data.</text>
</comment>
<accession>A0ABR0QAR0</accession>
<reference evidence="2 3" key="1">
    <citation type="submission" date="2023-03" db="EMBL/GenBank/DDBJ databases">
        <title>WGS of Gossypium arboreum.</title>
        <authorList>
            <person name="Yu D."/>
        </authorList>
    </citation>
    <scope>NUCLEOTIDE SEQUENCE [LARGE SCALE GENOMIC DNA]</scope>
    <source>
        <tissue evidence="2">Leaf</tissue>
    </source>
</reference>
<gene>
    <name evidence="2" type="ORF">PVK06_012072</name>
</gene>
<organism evidence="2 3">
    <name type="scientific">Gossypium arboreum</name>
    <name type="common">Tree cotton</name>
    <name type="synonym">Gossypium nanking</name>
    <dbReference type="NCBI Taxonomy" id="29729"/>
    <lineage>
        <taxon>Eukaryota</taxon>
        <taxon>Viridiplantae</taxon>
        <taxon>Streptophyta</taxon>
        <taxon>Embryophyta</taxon>
        <taxon>Tracheophyta</taxon>
        <taxon>Spermatophyta</taxon>
        <taxon>Magnoliopsida</taxon>
        <taxon>eudicotyledons</taxon>
        <taxon>Gunneridae</taxon>
        <taxon>Pentapetalae</taxon>
        <taxon>rosids</taxon>
        <taxon>malvids</taxon>
        <taxon>Malvales</taxon>
        <taxon>Malvaceae</taxon>
        <taxon>Malvoideae</taxon>
        <taxon>Gossypium</taxon>
    </lineage>
</organism>
<evidence type="ECO:0000313" key="2">
    <source>
        <dbReference type="EMBL" id="KAK5836294.1"/>
    </source>
</evidence>
<evidence type="ECO:0000256" key="1">
    <source>
        <dbReference type="SAM" id="MobiDB-lite"/>
    </source>
</evidence>